<keyword evidence="2" id="KW-1185">Reference proteome</keyword>
<organism evidence="1 2">
    <name type="scientific">Anas platyrhynchos</name>
    <name type="common">Mallard</name>
    <name type="synonym">Anas boschas</name>
    <dbReference type="NCBI Taxonomy" id="8839"/>
    <lineage>
        <taxon>Eukaryota</taxon>
        <taxon>Metazoa</taxon>
        <taxon>Chordata</taxon>
        <taxon>Craniata</taxon>
        <taxon>Vertebrata</taxon>
        <taxon>Euteleostomi</taxon>
        <taxon>Archelosauria</taxon>
        <taxon>Archosauria</taxon>
        <taxon>Dinosauria</taxon>
        <taxon>Saurischia</taxon>
        <taxon>Theropoda</taxon>
        <taxon>Coelurosauria</taxon>
        <taxon>Aves</taxon>
        <taxon>Neognathae</taxon>
        <taxon>Galloanserae</taxon>
        <taxon>Anseriformes</taxon>
        <taxon>Anatidae</taxon>
        <taxon>Anatinae</taxon>
        <taxon>Anas</taxon>
    </lineage>
</organism>
<dbReference type="AlphaFoldDB" id="R0JE38"/>
<sequence length="152" mass="17052">MDFACVGEITKNHKPYQEKLGLQEGAFTLEIHLMPTPVQKLLTTAKKGNDMSDLNLIATLYDFVSKKSLRNIWIQKFHTSKYSGPGRRFLLQTECKAKAGYSQAIQSKIKDKGGLMSSPVFLTTPIICSSNWPTAQDELYMIQAFGESVIFP</sequence>
<name>R0JE38_ANAPL</name>
<protein>
    <submittedName>
        <fullName evidence="1">Uncharacterized protein</fullName>
    </submittedName>
</protein>
<gene>
    <name evidence="1" type="ORF">Anapl_16462</name>
</gene>
<dbReference type="EMBL" id="KB744276">
    <property type="protein sequence ID" value="EOA95510.1"/>
    <property type="molecule type" value="Genomic_DNA"/>
</dbReference>
<proteinExistence type="predicted"/>
<dbReference type="Proteomes" id="UP000296049">
    <property type="component" value="Unassembled WGS sequence"/>
</dbReference>
<accession>R0JE38</accession>
<evidence type="ECO:0000313" key="1">
    <source>
        <dbReference type="EMBL" id="EOA95510.1"/>
    </source>
</evidence>
<reference evidence="2" key="1">
    <citation type="journal article" date="2013" name="Nat. Genet.">
        <title>The duck genome and transcriptome provide insight into an avian influenza virus reservoir species.</title>
        <authorList>
            <person name="Huang Y."/>
            <person name="Li Y."/>
            <person name="Burt D.W."/>
            <person name="Chen H."/>
            <person name="Zhang Y."/>
            <person name="Qian W."/>
            <person name="Kim H."/>
            <person name="Gan S."/>
            <person name="Zhao Y."/>
            <person name="Li J."/>
            <person name="Yi K."/>
            <person name="Feng H."/>
            <person name="Zhu P."/>
            <person name="Li B."/>
            <person name="Liu Q."/>
            <person name="Fairley S."/>
            <person name="Magor K.E."/>
            <person name="Du Z."/>
            <person name="Hu X."/>
            <person name="Goodman L."/>
            <person name="Tafer H."/>
            <person name="Vignal A."/>
            <person name="Lee T."/>
            <person name="Kim K.W."/>
            <person name="Sheng Z."/>
            <person name="An Y."/>
            <person name="Searle S."/>
            <person name="Herrero J."/>
            <person name="Groenen M.A."/>
            <person name="Crooijmans R.P."/>
            <person name="Faraut T."/>
            <person name="Cai Q."/>
            <person name="Webster R.G."/>
            <person name="Aldridge J.R."/>
            <person name="Warren W.C."/>
            <person name="Bartschat S."/>
            <person name="Kehr S."/>
            <person name="Marz M."/>
            <person name="Stadler P.F."/>
            <person name="Smith J."/>
            <person name="Kraus R.H."/>
            <person name="Zhao Y."/>
            <person name="Ren L."/>
            <person name="Fei J."/>
            <person name="Morisson M."/>
            <person name="Kaiser P."/>
            <person name="Griffin D.K."/>
            <person name="Rao M."/>
            <person name="Pitel F."/>
            <person name="Wang J."/>
            <person name="Li N."/>
        </authorList>
    </citation>
    <scope>NUCLEOTIDE SEQUENCE [LARGE SCALE GENOMIC DNA]</scope>
</reference>
<evidence type="ECO:0000313" key="2">
    <source>
        <dbReference type="Proteomes" id="UP000296049"/>
    </source>
</evidence>